<sequence length="94" mass="11373">INEEQVQSPEYQTVSKTIYTEESELIIELNDRKSIDLYKNDSLVPNYVVVNADYKDYIFYQKVKYPIDEFLENQQKEIEFLYNDNNLLNDYFSH</sequence>
<evidence type="ECO:0000313" key="2">
    <source>
        <dbReference type="Proteomes" id="UP000789901"/>
    </source>
</evidence>
<evidence type="ECO:0000313" key="1">
    <source>
        <dbReference type="EMBL" id="CAG8838162.1"/>
    </source>
</evidence>
<comment type="caution">
    <text evidence="1">The sequence shown here is derived from an EMBL/GenBank/DDBJ whole genome shotgun (WGS) entry which is preliminary data.</text>
</comment>
<keyword evidence="2" id="KW-1185">Reference proteome</keyword>
<dbReference type="Proteomes" id="UP000789901">
    <property type="component" value="Unassembled WGS sequence"/>
</dbReference>
<name>A0ABN7WQB5_GIGMA</name>
<feature type="non-terminal residue" evidence="1">
    <location>
        <position position="1"/>
    </location>
</feature>
<proteinExistence type="predicted"/>
<accession>A0ABN7WQB5</accession>
<reference evidence="1 2" key="1">
    <citation type="submission" date="2021-06" db="EMBL/GenBank/DDBJ databases">
        <authorList>
            <person name="Kallberg Y."/>
            <person name="Tangrot J."/>
            <person name="Rosling A."/>
        </authorList>
    </citation>
    <scope>NUCLEOTIDE SEQUENCE [LARGE SCALE GENOMIC DNA]</scope>
    <source>
        <strain evidence="1 2">120-4 pot B 10/14</strain>
    </source>
</reference>
<protein>
    <submittedName>
        <fullName evidence="1">19558_t:CDS:1</fullName>
    </submittedName>
</protein>
<gene>
    <name evidence="1" type="ORF">GMARGA_LOCUS33835</name>
</gene>
<dbReference type="EMBL" id="CAJVQB010057468">
    <property type="protein sequence ID" value="CAG8838162.1"/>
    <property type="molecule type" value="Genomic_DNA"/>
</dbReference>
<organism evidence="1 2">
    <name type="scientific">Gigaspora margarita</name>
    <dbReference type="NCBI Taxonomy" id="4874"/>
    <lineage>
        <taxon>Eukaryota</taxon>
        <taxon>Fungi</taxon>
        <taxon>Fungi incertae sedis</taxon>
        <taxon>Mucoromycota</taxon>
        <taxon>Glomeromycotina</taxon>
        <taxon>Glomeromycetes</taxon>
        <taxon>Diversisporales</taxon>
        <taxon>Gigasporaceae</taxon>
        <taxon>Gigaspora</taxon>
    </lineage>
</organism>